<dbReference type="RefSeq" id="WP_204119703.1">
    <property type="nucleotide sequence ID" value="NZ_BOLV01000022.1"/>
</dbReference>
<dbReference type="Proteomes" id="UP001597199">
    <property type="component" value="Unassembled WGS sequence"/>
</dbReference>
<name>A0ABW4BJL6_9LACO</name>
<keyword evidence="3" id="KW-1185">Reference proteome</keyword>
<evidence type="ECO:0000313" key="2">
    <source>
        <dbReference type="EMBL" id="MFD1400216.1"/>
    </source>
</evidence>
<dbReference type="EMBL" id="JBHTOA010000059">
    <property type="protein sequence ID" value="MFD1400216.1"/>
    <property type="molecule type" value="Genomic_DNA"/>
</dbReference>
<comment type="caution">
    <text evidence="2">The sequence shown here is derived from an EMBL/GenBank/DDBJ whole genome shotgun (WGS) entry which is preliminary data.</text>
</comment>
<reference evidence="3" key="1">
    <citation type="journal article" date="2019" name="Int. J. Syst. Evol. Microbiol.">
        <title>The Global Catalogue of Microorganisms (GCM) 10K type strain sequencing project: providing services to taxonomists for standard genome sequencing and annotation.</title>
        <authorList>
            <consortium name="The Broad Institute Genomics Platform"/>
            <consortium name="The Broad Institute Genome Sequencing Center for Infectious Disease"/>
            <person name="Wu L."/>
            <person name="Ma J."/>
        </authorList>
    </citation>
    <scope>NUCLEOTIDE SEQUENCE [LARGE SCALE GENOMIC DNA]</scope>
    <source>
        <strain evidence="3">CCM 9110</strain>
    </source>
</reference>
<organism evidence="2 3">
    <name type="scientific">Lacticaseibacillus suilingensis</name>
    <dbReference type="NCBI Taxonomy" id="2799577"/>
    <lineage>
        <taxon>Bacteria</taxon>
        <taxon>Bacillati</taxon>
        <taxon>Bacillota</taxon>
        <taxon>Bacilli</taxon>
        <taxon>Lactobacillales</taxon>
        <taxon>Lactobacillaceae</taxon>
        <taxon>Lacticaseibacillus</taxon>
    </lineage>
</organism>
<proteinExistence type="predicted"/>
<feature type="compositionally biased region" description="Polar residues" evidence="1">
    <location>
        <begin position="48"/>
        <end position="60"/>
    </location>
</feature>
<sequence length="67" mass="7627">MANRAEQNQNKRLASAILAAKGVKMDDWLNEKYQEIITENTNLLIKSMAAQTKQPTQSLNQEERHNG</sequence>
<gene>
    <name evidence="2" type="ORF">ACFQ41_13060</name>
</gene>
<feature type="region of interest" description="Disordered" evidence="1">
    <location>
        <begin position="48"/>
        <end position="67"/>
    </location>
</feature>
<evidence type="ECO:0000256" key="1">
    <source>
        <dbReference type="SAM" id="MobiDB-lite"/>
    </source>
</evidence>
<evidence type="ECO:0000313" key="3">
    <source>
        <dbReference type="Proteomes" id="UP001597199"/>
    </source>
</evidence>
<accession>A0ABW4BJL6</accession>
<protein>
    <submittedName>
        <fullName evidence="2">Uncharacterized protein</fullName>
    </submittedName>
</protein>